<gene>
    <name evidence="1" type="ORF">KUF71_022524</name>
</gene>
<proteinExistence type="predicted"/>
<dbReference type="EMBL" id="JAHWGI010000308">
    <property type="protein sequence ID" value="KAK3913070.1"/>
    <property type="molecule type" value="Genomic_DNA"/>
</dbReference>
<reference evidence="1" key="1">
    <citation type="submission" date="2021-07" db="EMBL/GenBank/DDBJ databases">
        <authorList>
            <person name="Catto M.A."/>
            <person name="Jacobson A."/>
            <person name="Kennedy G."/>
            <person name="Labadie P."/>
            <person name="Hunt B.G."/>
            <person name="Srinivasan R."/>
        </authorList>
    </citation>
    <scope>NUCLEOTIDE SEQUENCE</scope>
    <source>
        <strain evidence="1">PL_HMW_Pooled</strain>
        <tissue evidence="1">Head</tissue>
    </source>
</reference>
<evidence type="ECO:0000313" key="1">
    <source>
        <dbReference type="EMBL" id="KAK3913070.1"/>
    </source>
</evidence>
<reference evidence="1" key="2">
    <citation type="journal article" date="2023" name="BMC Genomics">
        <title>Pest status, molecular evolution, and epigenetic factors derived from the genome assembly of Frankliniella fusca, a thysanopteran phytovirus vector.</title>
        <authorList>
            <person name="Catto M.A."/>
            <person name="Labadie P.E."/>
            <person name="Jacobson A.L."/>
            <person name="Kennedy G.G."/>
            <person name="Srinivasan R."/>
            <person name="Hunt B.G."/>
        </authorList>
    </citation>
    <scope>NUCLEOTIDE SEQUENCE</scope>
    <source>
        <strain evidence="1">PL_HMW_Pooled</strain>
    </source>
</reference>
<name>A0AAE1LB75_9NEOP</name>
<organism evidence="1 2">
    <name type="scientific">Frankliniella fusca</name>
    <dbReference type="NCBI Taxonomy" id="407009"/>
    <lineage>
        <taxon>Eukaryota</taxon>
        <taxon>Metazoa</taxon>
        <taxon>Ecdysozoa</taxon>
        <taxon>Arthropoda</taxon>
        <taxon>Hexapoda</taxon>
        <taxon>Insecta</taxon>
        <taxon>Pterygota</taxon>
        <taxon>Neoptera</taxon>
        <taxon>Paraneoptera</taxon>
        <taxon>Thysanoptera</taxon>
        <taxon>Terebrantia</taxon>
        <taxon>Thripoidea</taxon>
        <taxon>Thripidae</taxon>
        <taxon>Frankliniella</taxon>
    </lineage>
</organism>
<dbReference type="AlphaFoldDB" id="A0AAE1LB75"/>
<keyword evidence="2" id="KW-1185">Reference proteome</keyword>
<evidence type="ECO:0000313" key="2">
    <source>
        <dbReference type="Proteomes" id="UP001219518"/>
    </source>
</evidence>
<feature type="non-terminal residue" evidence="1">
    <location>
        <position position="1"/>
    </location>
</feature>
<protein>
    <submittedName>
        <fullName evidence="1">Zinc finger FYVE domain-containing protein 26</fullName>
    </submittedName>
</protein>
<comment type="caution">
    <text evidence="1">The sequence shown here is derived from an EMBL/GenBank/DDBJ whole genome shotgun (WGS) entry which is preliminary data.</text>
</comment>
<sequence>MFSPTECIERRILITLLSFPKSLLPASFIPGTSLPSRSSWTFVVHV</sequence>
<accession>A0AAE1LB75</accession>
<dbReference type="Proteomes" id="UP001219518">
    <property type="component" value="Unassembled WGS sequence"/>
</dbReference>